<feature type="chain" id="PRO_5046203454" description="NHL repeat-containing protein" evidence="2">
    <location>
        <begin position="20"/>
        <end position="490"/>
    </location>
</feature>
<organism evidence="3 4">
    <name type="scientific">Nocardioides hankookensis</name>
    <dbReference type="NCBI Taxonomy" id="443157"/>
    <lineage>
        <taxon>Bacteria</taxon>
        <taxon>Bacillati</taxon>
        <taxon>Actinomycetota</taxon>
        <taxon>Actinomycetes</taxon>
        <taxon>Propionibacteriales</taxon>
        <taxon>Nocardioidaceae</taxon>
        <taxon>Nocardioides</taxon>
    </lineage>
</organism>
<dbReference type="InterPro" id="IPR011042">
    <property type="entry name" value="6-blade_b-propeller_TolB-like"/>
</dbReference>
<dbReference type="EMBL" id="JBHSRJ010000005">
    <property type="protein sequence ID" value="MFC6044396.1"/>
    <property type="molecule type" value="Genomic_DNA"/>
</dbReference>
<keyword evidence="2" id="KW-0732">Signal</keyword>
<accession>A0ABW1LLT6</accession>
<feature type="region of interest" description="Disordered" evidence="1">
    <location>
        <begin position="292"/>
        <end position="333"/>
    </location>
</feature>
<keyword evidence="4" id="KW-1185">Reference proteome</keyword>
<dbReference type="Proteomes" id="UP001596135">
    <property type="component" value="Unassembled WGS sequence"/>
</dbReference>
<dbReference type="RefSeq" id="WP_379155774.1">
    <property type="nucleotide sequence ID" value="NZ_JBHSRJ010000005.1"/>
</dbReference>
<feature type="compositionally biased region" description="Acidic residues" evidence="1">
    <location>
        <begin position="298"/>
        <end position="310"/>
    </location>
</feature>
<dbReference type="Gene3D" id="2.120.10.30">
    <property type="entry name" value="TolB, C-terminal domain"/>
    <property type="match status" value="1"/>
</dbReference>
<comment type="caution">
    <text evidence="3">The sequence shown here is derived from an EMBL/GenBank/DDBJ whole genome shotgun (WGS) entry which is preliminary data.</text>
</comment>
<gene>
    <name evidence="3" type="ORF">ACFPYL_15000</name>
</gene>
<name>A0ABW1LLT6_9ACTN</name>
<evidence type="ECO:0000313" key="4">
    <source>
        <dbReference type="Proteomes" id="UP001596135"/>
    </source>
</evidence>
<evidence type="ECO:0000256" key="2">
    <source>
        <dbReference type="SAM" id="SignalP"/>
    </source>
</evidence>
<feature type="signal peptide" evidence="2">
    <location>
        <begin position="1"/>
        <end position="19"/>
    </location>
</feature>
<dbReference type="SUPFAM" id="SSF101898">
    <property type="entry name" value="NHL repeat"/>
    <property type="match status" value="1"/>
</dbReference>
<protein>
    <recommendedName>
        <fullName evidence="5">NHL repeat-containing protein</fullName>
    </recommendedName>
</protein>
<reference evidence="4" key="1">
    <citation type="journal article" date="2019" name="Int. J. Syst. Evol. Microbiol.">
        <title>The Global Catalogue of Microorganisms (GCM) 10K type strain sequencing project: providing services to taxonomists for standard genome sequencing and annotation.</title>
        <authorList>
            <consortium name="The Broad Institute Genomics Platform"/>
            <consortium name="The Broad Institute Genome Sequencing Center for Infectious Disease"/>
            <person name="Wu L."/>
            <person name="Ma J."/>
        </authorList>
    </citation>
    <scope>NUCLEOTIDE SEQUENCE [LARGE SCALE GENOMIC DNA]</scope>
    <source>
        <strain evidence="4">CCUG 54522</strain>
    </source>
</reference>
<evidence type="ECO:0000313" key="3">
    <source>
        <dbReference type="EMBL" id="MFC6044396.1"/>
    </source>
</evidence>
<proteinExistence type="predicted"/>
<evidence type="ECO:0000256" key="1">
    <source>
        <dbReference type="SAM" id="MobiDB-lite"/>
    </source>
</evidence>
<sequence length="490" mass="51278">MTAVSVTSLVVVPTTPASAVSTGRPTAVAVAPDGTSYVGFANADGLLVLAPDGAPGGSIATDGPVTALAADPDGGVWVDDGSVVTRLSRSGAALATFPHQPAASCTADAARYGGLAVTSTRVYVAERCRGSVGVYTRDGALLATVDLPGSGSPRGIAVAPAYGKVPARVYVAVPDAGKVYGYNASGLGARSKPVATMTASRPGGVVADDRGHVAVLDASSNGLYLYDAQQRYRQYRTLGHPPTAAATKGYLSRPAAIAQGGATTGRHFWVADTGNGRVQRWNTTGTTQWMADTRLDGAPDDPDDPDDPGQPDEPSTPVTTCRGTPSVHIDAGGRVAHRPYVTLAIRAPEGAQEVLVSNDGFKHTDRKPLTSSCRYPWTLSGGASGRPKVVSVRFPGVPGRASDRIVLDGAAPVIHRVTAKWVTARRGWVVRIHATDRGTGIAYAKVGKTRSSTRRFSWPPDIVSWDSSQLRWIQVVDKVGLRSRWYHLRL</sequence>
<dbReference type="InterPro" id="IPR015943">
    <property type="entry name" value="WD40/YVTN_repeat-like_dom_sf"/>
</dbReference>
<evidence type="ECO:0008006" key="5">
    <source>
        <dbReference type="Google" id="ProtNLM"/>
    </source>
</evidence>
<dbReference type="Gene3D" id="2.130.10.10">
    <property type="entry name" value="YVTN repeat-like/Quinoprotein amine dehydrogenase"/>
    <property type="match status" value="1"/>
</dbReference>